<evidence type="ECO:0000313" key="11">
    <source>
        <dbReference type="Proteomes" id="UP001497512"/>
    </source>
</evidence>
<evidence type="ECO:0000256" key="7">
    <source>
        <dbReference type="SAM" id="MobiDB-lite"/>
    </source>
</evidence>
<evidence type="ECO:0000313" key="10">
    <source>
        <dbReference type="EMBL" id="CAK9202086.1"/>
    </source>
</evidence>
<feature type="transmembrane region" description="Helical" evidence="8">
    <location>
        <begin position="318"/>
        <end position="338"/>
    </location>
</feature>
<feature type="transmembrane region" description="Helical" evidence="8">
    <location>
        <begin position="427"/>
        <end position="449"/>
    </location>
</feature>
<evidence type="ECO:0000256" key="3">
    <source>
        <dbReference type="ARBA" id="ARBA00022692"/>
    </source>
</evidence>
<dbReference type="InterPro" id="IPR013057">
    <property type="entry name" value="AA_transpt_TM"/>
</dbReference>
<evidence type="ECO:0000256" key="6">
    <source>
        <dbReference type="ARBA" id="ARBA00023136"/>
    </source>
</evidence>
<keyword evidence="2" id="KW-0813">Transport</keyword>
<feature type="domain" description="Amino acid transporter transmembrane" evidence="9">
    <location>
        <begin position="89"/>
        <end position="482"/>
    </location>
</feature>
<feature type="transmembrane region" description="Helical" evidence="8">
    <location>
        <begin position="358"/>
        <end position="380"/>
    </location>
</feature>
<feature type="region of interest" description="Disordered" evidence="7">
    <location>
        <begin position="45"/>
        <end position="75"/>
    </location>
</feature>
<name>A0ABP0TQ32_9BRYO</name>
<evidence type="ECO:0000256" key="5">
    <source>
        <dbReference type="ARBA" id="ARBA00022989"/>
    </source>
</evidence>
<feature type="transmembrane region" description="Helical" evidence="8">
    <location>
        <begin position="177"/>
        <end position="198"/>
    </location>
</feature>
<feature type="transmembrane region" description="Helical" evidence="8">
    <location>
        <begin position="210"/>
        <end position="229"/>
    </location>
</feature>
<protein>
    <recommendedName>
        <fullName evidence="9">Amino acid transporter transmembrane domain-containing protein</fullName>
    </recommendedName>
</protein>
<keyword evidence="6 8" id="KW-0472">Membrane</keyword>
<keyword evidence="3 8" id="KW-0812">Transmembrane</keyword>
<feature type="transmembrane region" description="Helical" evidence="8">
    <location>
        <begin position="236"/>
        <end position="258"/>
    </location>
</feature>
<feature type="transmembrane region" description="Helical" evidence="8">
    <location>
        <begin position="401"/>
        <end position="421"/>
    </location>
</feature>
<evidence type="ECO:0000256" key="2">
    <source>
        <dbReference type="ARBA" id="ARBA00022448"/>
    </source>
</evidence>
<keyword evidence="4" id="KW-0029">Amino-acid transport</keyword>
<dbReference type="Pfam" id="PF01490">
    <property type="entry name" value="Aa_trans"/>
    <property type="match status" value="1"/>
</dbReference>
<organism evidence="10 11">
    <name type="scientific">Sphagnum troendelagicum</name>
    <dbReference type="NCBI Taxonomy" id="128251"/>
    <lineage>
        <taxon>Eukaryota</taxon>
        <taxon>Viridiplantae</taxon>
        <taxon>Streptophyta</taxon>
        <taxon>Embryophyta</taxon>
        <taxon>Bryophyta</taxon>
        <taxon>Sphagnophytina</taxon>
        <taxon>Sphagnopsida</taxon>
        <taxon>Sphagnales</taxon>
        <taxon>Sphagnaceae</taxon>
        <taxon>Sphagnum</taxon>
    </lineage>
</organism>
<feature type="transmembrane region" description="Helical" evidence="8">
    <location>
        <begin position="91"/>
        <end position="109"/>
    </location>
</feature>
<dbReference type="PANTHER" id="PTHR48017">
    <property type="entry name" value="OS05G0424000 PROTEIN-RELATED"/>
    <property type="match status" value="1"/>
</dbReference>
<feature type="transmembrane region" description="Helical" evidence="8">
    <location>
        <begin position="115"/>
        <end position="137"/>
    </location>
</feature>
<keyword evidence="5 8" id="KW-1133">Transmembrane helix</keyword>
<sequence length="499" mass="53921">MVGTKVSGAAMTFCEGGDELTGFQKMAVVDQGVKQPLPSLNVGGGNVQNGQLGGDPEAGHGGGGHYHHEGSKSGWSVPVSRETVHRVGQDSWWEVGFHFIAALNNAFILGYPALIMAYLGFATGSLCLIGGGVISFYNNCLLGSLHETGGKRHIRYRDLAGHIYGRGMYRATWFVQYFNLSIANVGTIILAGEALKAIWGAFTDNTSVKLAGWIVVAGVCFGLFAFVVPNLHALRFFSTCSLFLSLIYTCIAIGVAFSDGLKAGPRDYSLKGTKADRTFNAIGALATIAFAYNTGILPEMQATIRQPTTTNIYKALGMQFTVGTFPFLVLTFVGYWAYGNTANPYLLLSLGGPKSLVTVANAAAFLQAIVSLHIYATPMYEFMDTHFARKDQGDWSAHSMLVRLITRGTYITISTFLGALLPFFGDFITLTGAMAAFPLESGIIHHMYLKVKGKGFSTWRLTWHWCIVVLSGVLTVATCAAAVRYIISDSIYYHAFADL</sequence>
<dbReference type="Proteomes" id="UP001497512">
    <property type="component" value="Chromosome 13"/>
</dbReference>
<feature type="transmembrane region" description="Helical" evidence="8">
    <location>
        <begin position="278"/>
        <end position="297"/>
    </location>
</feature>
<accession>A0ABP0TQ32</accession>
<evidence type="ECO:0000256" key="8">
    <source>
        <dbReference type="SAM" id="Phobius"/>
    </source>
</evidence>
<evidence type="ECO:0000256" key="1">
    <source>
        <dbReference type="ARBA" id="ARBA00004370"/>
    </source>
</evidence>
<dbReference type="EMBL" id="OZ019905">
    <property type="protein sequence ID" value="CAK9202086.1"/>
    <property type="molecule type" value="Genomic_DNA"/>
</dbReference>
<evidence type="ECO:0000256" key="4">
    <source>
        <dbReference type="ARBA" id="ARBA00022970"/>
    </source>
</evidence>
<reference evidence="10" key="1">
    <citation type="submission" date="2024-02" db="EMBL/GenBank/DDBJ databases">
        <authorList>
            <consortium name="ELIXIR-Norway"/>
            <consortium name="Elixir Norway"/>
        </authorList>
    </citation>
    <scope>NUCLEOTIDE SEQUENCE</scope>
</reference>
<comment type="subcellular location">
    <subcellularLocation>
        <location evidence="1">Membrane</location>
    </subcellularLocation>
</comment>
<gene>
    <name evidence="10" type="ORF">CSSPTR1EN2_LOCUS6231</name>
</gene>
<feature type="transmembrane region" description="Helical" evidence="8">
    <location>
        <begin position="461"/>
        <end position="487"/>
    </location>
</feature>
<evidence type="ECO:0000259" key="9">
    <source>
        <dbReference type="Pfam" id="PF01490"/>
    </source>
</evidence>
<proteinExistence type="predicted"/>
<keyword evidence="11" id="KW-1185">Reference proteome</keyword>